<evidence type="ECO:0000256" key="4">
    <source>
        <dbReference type="ARBA" id="ARBA00022989"/>
    </source>
</evidence>
<evidence type="ECO:0000256" key="6">
    <source>
        <dbReference type="ARBA" id="ARBA00023136"/>
    </source>
</evidence>
<evidence type="ECO:0000313" key="11">
    <source>
        <dbReference type="Proteomes" id="UP000199568"/>
    </source>
</evidence>
<dbReference type="PRINTS" id="PR01437">
    <property type="entry name" value="NUOXDRDTASE4"/>
</dbReference>
<dbReference type="Pfam" id="PF00361">
    <property type="entry name" value="Proton_antipo_M"/>
    <property type="match status" value="1"/>
</dbReference>
<dbReference type="EMBL" id="FOHU01000004">
    <property type="protein sequence ID" value="SET06660.1"/>
    <property type="molecule type" value="Genomic_DNA"/>
</dbReference>
<keyword evidence="2" id="KW-1003">Cell membrane</keyword>
<dbReference type="GO" id="GO:0042773">
    <property type="term" value="P:ATP synthesis coupled electron transport"/>
    <property type="evidence" value="ECO:0007669"/>
    <property type="project" value="InterPro"/>
</dbReference>
<proteinExistence type="predicted"/>
<feature type="transmembrane region" description="Helical" evidence="8">
    <location>
        <begin position="370"/>
        <end position="391"/>
    </location>
</feature>
<sequence>MYQYKTSEVKVTSDGILFNSTIIITLLAFILGLLGIIGYSTSFLEESSVIATFAREIVNFQSILLWIIGLPLLAAALSLYIDSKWSRGKNLVTIIGTCITYLIIVGLYPQVLEGDVHYELAKVLGTGLNFQLNIISYFLLVMTGILWLMTVIYASVYMQQEDNQKKFNFWLNVTFSSILGTILANDFFTMFLFFEMMTISSYFLVVHKTSKESISAGNVYIFMGIGGGLCVLLAMILTKVYTGVTGFMPAAYELSQLSGEKYIIAVLFLIGFGMKAGMLPFHIWLPKTYVVTVTPVNVISSGVMIKIGAYGLVRVFSTLFTPSIDAVQGYQQSLWYISRNIGAVMIWLGIITMLVGVFMALQQGNIKKMLAYHSISQMGYIIMGIGVATYLGYKGAMGFVGSFYHIFNHTLFKSLLFMVAGVVYLRTKEIDMYKLGGLWRKMPFTAALCLIAALGITGMPLFNGFASKSILHHAIDEAYVYGHYSFKYAEVIFTIASAGTVCSFIKLFGFVFLKKPNEIQKDIKGDHLLMCFAMSGLALLIIIIGIAPNFILNNFLIPAAQGLNFDAEFIERYINNMDFFHINELMKALKVYLLGGVLFIIGVKYDLFHIKLPTWLNIEKTLFRPFYRGIESLHNGVLNKYDLSLVKYDVVIYAYMLCMVLYVLLQHTSL</sequence>
<evidence type="ECO:0000256" key="3">
    <source>
        <dbReference type="ARBA" id="ARBA00022692"/>
    </source>
</evidence>
<feature type="transmembrane region" description="Helical" evidence="8">
    <location>
        <begin position="336"/>
        <end position="358"/>
    </location>
</feature>
<feature type="transmembrane region" description="Helical" evidence="8">
    <location>
        <begin position="219"/>
        <end position="242"/>
    </location>
</feature>
<keyword evidence="6 8" id="KW-0472">Membrane</keyword>
<accession>A0A1I0BIC8</accession>
<name>A0A1I0BIC8_9FIRM</name>
<keyword evidence="5" id="KW-0560">Oxidoreductase</keyword>
<dbReference type="GO" id="GO:0016491">
    <property type="term" value="F:oxidoreductase activity"/>
    <property type="evidence" value="ECO:0007669"/>
    <property type="project" value="UniProtKB-KW"/>
</dbReference>
<gene>
    <name evidence="10" type="ORF">SAMN05660297_01283</name>
</gene>
<feature type="transmembrane region" description="Helical" evidence="8">
    <location>
        <begin position="444"/>
        <end position="462"/>
    </location>
</feature>
<feature type="transmembrane region" description="Helical" evidence="8">
    <location>
        <begin position="403"/>
        <end position="424"/>
    </location>
</feature>
<feature type="domain" description="NADH:quinone oxidoreductase/Mrp antiporter transmembrane" evidence="9">
    <location>
        <begin position="184"/>
        <end position="473"/>
    </location>
</feature>
<comment type="subcellular location">
    <subcellularLocation>
        <location evidence="1">Cell membrane</location>
        <topology evidence="1">Multi-pass membrane protein</topology>
    </subcellularLocation>
    <subcellularLocation>
        <location evidence="7">Membrane</location>
        <topology evidence="7">Multi-pass membrane protein</topology>
    </subcellularLocation>
</comment>
<feature type="transmembrane region" description="Helical" evidence="8">
    <location>
        <begin position="589"/>
        <end position="607"/>
    </location>
</feature>
<dbReference type="GO" id="GO:0005886">
    <property type="term" value="C:plasma membrane"/>
    <property type="evidence" value="ECO:0007669"/>
    <property type="project" value="UniProtKB-SubCell"/>
</dbReference>
<feature type="transmembrane region" description="Helical" evidence="8">
    <location>
        <begin position="262"/>
        <end position="284"/>
    </location>
</feature>
<keyword evidence="10" id="KW-0456">Lyase</keyword>
<keyword evidence="4 8" id="KW-1133">Transmembrane helix</keyword>
<dbReference type="STRING" id="426128.SAMN05660297_01283"/>
<dbReference type="InterPro" id="IPR052175">
    <property type="entry name" value="ComplexI-like_HydComp"/>
</dbReference>
<feature type="transmembrane region" description="Helical" evidence="8">
    <location>
        <begin position="525"/>
        <end position="547"/>
    </location>
</feature>
<dbReference type="RefSeq" id="WP_090441038.1">
    <property type="nucleotide sequence ID" value="NZ_FOHU01000004.1"/>
</dbReference>
<feature type="transmembrane region" description="Helical" evidence="8">
    <location>
        <begin position="91"/>
        <end position="112"/>
    </location>
</feature>
<protein>
    <submittedName>
        <fullName evidence="10">Formate hydrogenlyase subunit 3/Multisubunit Na+/H+ antiporter, MnhD subunit</fullName>
    </submittedName>
</protein>
<evidence type="ECO:0000256" key="8">
    <source>
        <dbReference type="SAM" id="Phobius"/>
    </source>
</evidence>
<evidence type="ECO:0000256" key="5">
    <source>
        <dbReference type="ARBA" id="ARBA00023002"/>
    </source>
</evidence>
<dbReference type="GO" id="GO:0008137">
    <property type="term" value="F:NADH dehydrogenase (ubiquinone) activity"/>
    <property type="evidence" value="ECO:0007669"/>
    <property type="project" value="InterPro"/>
</dbReference>
<dbReference type="InterPro" id="IPR001750">
    <property type="entry name" value="ND/Mrp_TM"/>
</dbReference>
<evidence type="ECO:0000256" key="1">
    <source>
        <dbReference type="ARBA" id="ARBA00004651"/>
    </source>
</evidence>
<dbReference type="AlphaFoldDB" id="A0A1I0BIC8"/>
<dbReference type="PANTHER" id="PTHR42682:SF4">
    <property type="entry name" value="NADH-UBIQUINONE_PLASTOQUINONE"/>
    <property type="match status" value="1"/>
</dbReference>
<evidence type="ECO:0000313" key="10">
    <source>
        <dbReference type="EMBL" id="SET06660.1"/>
    </source>
</evidence>
<evidence type="ECO:0000256" key="2">
    <source>
        <dbReference type="ARBA" id="ARBA00022475"/>
    </source>
</evidence>
<dbReference type="GO" id="GO:0016829">
    <property type="term" value="F:lyase activity"/>
    <property type="evidence" value="ECO:0007669"/>
    <property type="project" value="UniProtKB-KW"/>
</dbReference>
<evidence type="ECO:0000256" key="7">
    <source>
        <dbReference type="RuleBase" id="RU000320"/>
    </source>
</evidence>
<feature type="transmembrane region" description="Helical" evidence="8">
    <location>
        <begin position="132"/>
        <end position="155"/>
    </location>
</feature>
<keyword evidence="3 7" id="KW-0812">Transmembrane</keyword>
<dbReference type="PANTHER" id="PTHR42682">
    <property type="entry name" value="HYDROGENASE-4 COMPONENT F"/>
    <property type="match status" value="1"/>
</dbReference>
<evidence type="ECO:0000259" key="9">
    <source>
        <dbReference type="Pfam" id="PF00361"/>
    </source>
</evidence>
<feature type="transmembrane region" description="Helical" evidence="8">
    <location>
        <begin position="190"/>
        <end position="207"/>
    </location>
</feature>
<feature type="transmembrane region" description="Helical" evidence="8">
    <location>
        <begin position="16"/>
        <end position="37"/>
    </location>
</feature>
<dbReference type="InterPro" id="IPR003918">
    <property type="entry name" value="NADH_UbQ_OxRdtase"/>
</dbReference>
<dbReference type="OrthoDB" id="9807568at2"/>
<feature type="transmembrane region" description="Helical" evidence="8">
    <location>
        <begin position="167"/>
        <end position="184"/>
    </location>
</feature>
<reference evidence="10 11" key="1">
    <citation type="submission" date="2016-10" db="EMBL/GenBank/DDBJ databases">
        <authorList>
            <person name="de Groot N.N."/>
        </authorList>
    </citation>
    <scope>NUCLEOTIDE SEQUENCE [LARGE SCALE GENOMIC DNA]</scope>
    <source>
        <strain evidence="10 11">DSM 18979</strain>
    </source>
</reference>
<feature type="transmembrane region" description="Helical" evidence="8">
    <location>
        <begin position="645"/>
        <end position="665"/>
    </location>
</feature>
<feature type="transmembrane region" description="Helical" evidence="8">
    <location>
        <begin position="296"/>
        <end position="316"/>
    </location>
</feature>
<feature type="transmembrane region" description="Helical" evidence="8">
    <location>
        <begin position="491"/>
        <end position="513"/>
    </location>
</feature>
<keyword evidence="11" id="KW-1185">Reference proteome</keyword>
<feature type="transmembrane region" description="Helical" evidence="8">
    <location>
        <begin position="57"/>
        <end position="79"/>
    </location>
</feature>
<dbReference type="Proteomes" id="UP000199568">
    <property type="component" value="Unassembled WGS sequence"/>
</dbReference>
<organism evidence="10 11">
    <name type="scientific">Natronincola peptidivorans</name>
    <dbReference type="NCBI Taxonomy" id="426128"/>
    <lineage>
        <taxon>Bacteria</taxon>
        <taxon>Bacillati</taxon>
        <taxon>Bacillota</taxon>
        <taxon>Clostridia</taxon>
        <taxon>Peptostreptococcales</taxon>
        <taxon>Natronincolaceae</taxon>
        <taxon>Natronincola</taxon>
    </lineage>
</organism>